<dbReference type="PROSITE" id="PS51762">
    <property type="entry name" value="GH16_2"/>
    <property type="match status" value="1"/>
</dbReference>
<organism evidence="17 18">
    <name type="scientific">Heterodermia speciosa</name>
    <dbReference type="NCBI Taxonomy" id="116794"/>
    <lineage>
        <taxon>Eukaryota</taxon>
        <taxon>Fungi</taxon>
        <taxon>Dikarya</taxon>
        <taxon>Ascomycota</taxon>
        <taxon>Pezizomycotina</taxon>
        <taxon>Lecanoromycetes</taxon>
        <taxon>OSLEUM clade</taxon>
        <taxon>Lecanoromycetidae</taxon>
        <taxon>Caliciales</taxon>
        <taxon>Physciaceae</taxon>
        <taxon>Heterodermia</taxon>
    </lineage>
</organism>
<sequence>MLSSVALFSLIAPIAAQTWTSCNPLNQTDCPTDTALSMSHEFNFTQTSAGSTWNTTAGTILYNDDGAEFTINNRGDAPTMQSKFYIFFGEVEVWLKAATGQGVVSSIVLESDDLDEVDWEFTGTNTTHGETNYYGKGNTTAAATRAFWHPVESPQTLFHNYTTRWTADRIEWFIDGTSVRTLEYADANGGASFPQTPMNVRLGIWAAGDKDNNNYTIAWAGGETDYTKGPYTMYVQSARVTDFSSGKEYKYGDQTGTWKSIDVIQGNSTVAETLSRPPPKTLAQRWAGLSTGAKIAIYTAIGAVVLALIGVSTICCITQRKAGRRERALADANWEKDHAEVMAYRARYRSQRDEF</sequence>
<evidence type="ECO:0000256" key="6">
    <source>
        <dbReference type="ARBA" id="ARBA00022729"/>
    </source>
</evidence>
<dbReference type="CDD" id="cd02183">
    <property type="entry name" value="GH16_fungal_CRH1_transglycosylase"/>
    <property type="match status" value="1"/>
</dbReference>
<dbReference type="GO" id="GO:0016757">
    <property type="term" value="F:glycosyltransferase activity"/>
    <property type="evidence" value="ECO:0007669"/>
    <property type="project" value="UniProtKB-KW"/>
</dbReference>
<keyword evidence="14" id="KW-1133">Transmembrane helix</keyword>
<feature type="chain" id="PRO_5034741845" description="chitinase" evidence="15">
    <location>
        <begin position="17"/>
        <end position="355"/>
    </location>
</feature>
<dbReference type="EMBL" id="CAJPDS010000147">
    <property type="protein sequence ID" value="CAF9940203.1"/>
    <property type="molecule type" value="Genomic_DNA"/>
</dbReference>
<keyword evidence="6 15" id="KW-0732">Signal</keyword>
<evidence type="ECO:0000256" key="8">
    <source>
        <dbReference type="ARBA" id="ARBA00023136"/>
    </source>
</evidence>
<feature type="domain" description="GH16" evidence="16">
    <location>
        <begin position="16"/>
        <end position="246"/>
    </location>
</feature>
<keyword evidence="8 14" id="KW-0472">Membrane</keyword>
<keyword evidence="18" id="KW-1185">Reference proteome</keyword>
<dbReference type="GO" id="GO:0009277">
    <property type="term" value="C:fungal-type cell wall"/>
    <property type="evidence" value="ECO:0007669"/>
    <property type="project" value="TreeGrafter"/>
</dbReference>
<evidence type="ECO:0000256" key="12">
    <source>
        <dbReference type="ARBA" id="ARBA00038074"/>
    </source>
</evidence>
<evidence type="ECO:0000256" key="11">
    <source>
        <dbReference type="ARBA" id="ARBA00023316"/>
    </source>
</evidence>
<keyword evidence="9" id="KW-0325">Glycoprotein</keyword>
<dbReference type="Gene3D" id="2.60.120.200">
    <property type="match status" value="1"/>
</dbReference>
<dbReference type="GO" id="GO:0005975">
    <property type="term" value="P:carbohydrate metabolic process"/>
    <property type="evidence" value="ECO:0007669"/>
    <property type="project" value="InterPro"/>
</dbReference>
<comment type="similarity">
    <text evidence="12">Belongs to the glycosyl hydrolase 16 family. CRH1 subfamily.</text>
</comment>
<comment type="catalytic activity">
    <reaction evidence="1">
        <text>Random endo-hydrolysis of N-acetyl-beta-D-glucosaminide (1-&gt;4)-beta-linkages in chitin and chitodextrins.</text>
        <dbReference type="EC" id="3.2.1.14"/>
    </reaction>
</comment>
<evidence type="ECO:0000256" key="15">
    <source>
        <dbReference type="SAM" id="SignalP"/>
    </source>
</evidence>
<keyword evidence="4" id="KW-0328">Glycosyltransferase</keyword>
<dbReference type="SUPFAM" id="SSF49899">
    <property type="entry name" value="Concanavalin A-like lectins/glucanases"/>
    <property type="match status" value="1"/>
</dbReference>
<name>A0A8H3PGL5_9LECA</name>
<evidence type="ECO:0000256" key="3">
    <source>
        <dbReference type="ARBA" id="ARBA00012729"/>
    </source>
</evidence>
<dbReference type="FunFam" id="2.60.120.200:FF:000152">
    <property type="entry name" value="Cell wall glucanase"/>
    <property type="match status" value="1"/>
</dbReference>
<feature type="signal peptide" evidence="15">
    <location>
        <begin position="1"/>
        <end position="16"/>
    </location>
</feature>
<evidence type="ECO:0000256" key="5">
    <source>
        <dbReference type="ARBA" id="ARBA00022679"/>
    </source>
</evidence>
<protein>
    <recommendedName>
        <fullName evidence="3">chitinase</fullName>
        <ecNumber evidence="3">3.2.1.14</ecNumber>
    </recommendedName>
</protein>
<keyword evidence="5" id="KW-0808">Transferase</keyword>
<comment type="caution">
    <text evidence="17">The sequence shown here is derived from an EMBL/GenBank/DDBJ whole genome shotgun (WGS) entry which is preliminary data.</text>
</comment>
<evidence type="ECO:0000256" key="4">
    <source>
        <dbReference type="ARBA" id="ARBA00022676"/>
    </source>
</evidence>
<dbReference type="GO" id="GO:0016020">
    <property type="term" value="C:membrane"/>
    <property type="evidence" value="ECO:0007669"/>
    <property type="project" value="UniProtKB-SubCell"/>
</dbReference>
<evidence type="ECO:0000256" key="1">
    <source>
        <dbReference type="ARBA" id="ARBA00000822"/>
    </source>
</evidence>
<keyword evidence="7" id="KW-0378">Hydrolase</keyword>
<proteinExistence type="inferred from homology"/>
<dbReference type="Proteomes" id="UP000664521">
    <property type="component" value="Unassembled WGS sequence"/>
</dbReference>
<evidence type="ECO:0000256" key="13">
    <source>
        <dbReference type="ARBA" id="ARBA00093308"/>
    </source>
</evidence>
<accession>A0A8H3PGL5</accession>
<evidence type="ECO:0000259" key="16">
    <source>
        <dbReference type="PROSITE" id="PS51762"/>
    </source>
</evidence>
<comment type="function">
    <text evidence="13">Dual chitinase/transglycosylase that plays a role in cell wall architecture. Chitinase and transglycosylase activities are coupled. Required for the polysaccharide cross-linking at the septa and the cell wall. More specifically, transfers chitin to 1,6-beta-glucan in the cell wall.</text>
</comment>
<dbReference type="InterPro" id="IPR013320">
    <property type="entry name" value="ConA-like_dom_sf"/>
</dbReference>
<gene>
    <name evidence="17" type="ORF">HETSPECPRED_002201</name>
</gene>
<evidence type="ECO:0000313" key="18">
    <source>
        <dbReference type="Proteomes" id="UP000664521"/>
    </source>
</evidence>
<keyword evidence="10" id="KW-0326">Glycosidase</keyword>
<evidence type="ECO:0000256" key="10">
    <source>
        <dbReference type="ARBA" id="ARBA00023295"/>
    </source>
</evidence>
<keyword evidence="14" id="KW-0812">Transmembrane</keyword>
<dbReference type="PANTHER" id="PTHR10963">
    <property type="entry name" value="GLYCOSYL HYDROLASE-RELATED"/>
    <property type="match status" value="1"/>
</dbReference>
<comment type="subcellular location">
    <subcellularLocation>
        <location evidence="2">Membrane</location>
    </subcellularLocation>
</comment>
<dbReference type="EC" id="3.2.1.14" evidence="3"/>
<dbReference type="OrthoDB" id="4781at2759"/>
<evidence type="ECO:0000256" key="14">
    <source>
        <dbReference type="SAM" id="Phobius"/>
    </source>
</evidence>
<dbReference type="InterPro" id="IPR050546">
    <property type="entry name" value="Glycosyl_Hydrlase_16"/>
</dbReference>
<reference evidence="17" key="1">
    <citation type="submission" date="2021-03" db="EMBL/GenBank/DDBJ databases">
        <authorList>
            <person name="Tagirdzhanova G."/>
        </authorList>
    </citation>
    <scope>NUCLEOTIDE SEQUENCE</scope>
</reference>
<dbReference type="InterPro" id="IPR000757">
    <property type="entry name" value="Beta-glucanase-like"/>
</dbReference>
<evidence type="ECO:0000256" key="7">
    <source>
        <dbReference type="ARBA" id="ARBA00022801"/>
    </source>
</evidence>
<dbReference type="GO" id="GO:0008843">
    <property type="term" value="F:endochitinase activity"/>
    <property type="evidence" value="ECO:0007669"/>
    <property type="project" value="UniProtKB-EC"/>
</dbReference>
<evidence type="ECO:0000256" key="9">
    <source>
        <dbReference type="ARBA" id="ARBA00023180"/>
    </source>
</evidence>
<evidence type="ECO:0000256" key="2">
    <source>
        <dbReference type="ARBA" id="ARBA00004370"/>
    </source>
</evidence>
<dbReference type="Pfam" id="PF00722">
    <property type="entry name" value="Glyco_hydro_16"/>
    <property type="match status" value="1"/>
</dbReference>
<dbReference type="AlphaFoldDB" id="A0A8H3PGL5"/>
<keyword evidence="11" id="KW-0961">Cell wall biogenesis/degradation</keyword>
<dbReference type="GO" id="GO:0031505">
    <property type="term" value="P:fungal-type cell wall organization"/>
    <property type="evidence" value="ECO:0007669"/>
    <property type="project" value="TreeGrafter"/>
</dbReference>
<feature type="transmembrane region" description="Helical" evidence="14">
    <location>
        <begin position="295"/>
        <end position="317"/>
    </location>
</feature>
<dbReference type="PANTHER" id="PTHR10963:SF27">
    <property type="entry name" value="GLYCOSIDASE-RELATED"/>
    <property type="match status" value="1"/>
</dbReference>
<evidence type="ECO:0000313" key="17">
    <source>
        <dbReference type="EMBL" id="CAF9940203.1"/>
    </source>
</evidence>